<evidence type="ECO:0000313" key="1">
    <source>
        <dbReference type="EMBL" id="SDC21027.1"/>
    </source>
</evidence>
<evidence type="ECO:0000313" key="2">
    <source>
        <dbReference type="Proteomes" id="UP000199034"/>
    </source>
</evidence>
<proteinExistence type="predicted"/>
<name>A0A1G6JQQ7_9ACTN</name>
<dbReference type="OrthoDB" id="3784740at2"/>
<reference evidence="1 2" key="1">
    <citation type="submission" date="2016-10" db="EMBL/GenBank/DDBJ databases">
        <authorList>
            <person name="de Groot N.N."/>
        </authorList>
    </citation>
    <scope>NUCLEOTIDE SEQUENCE [LARGE SCALE GENOMIC DNA]</scope>
    <source>
        <strain evidence="1 2">CGMCC 4.6858</strain>
    </source>
</reference>
<keyword evidence="2" id="KW-1185">Reference proteome</keyword>
<dbReference type="STRING" id="1045774.SAMN05421872_101553"/>
<protein>
    <submittedName>
        <fullName evidence="1">Uncharacterized protein</fullName>
    </submittedName>
</protein>
<organism evidence="1 2">
    <name type="scientific">Nocardioides lianchengensis</name>
    <dbReference type="NCBI Taxonomy" id="1045774"/>
    <lineage>
        <taxon>Bacteria</taxon>
        <taxon>Bacillati</taxon>
        <taxon>Actinomycetota</taxon>
        <taxon>Actinomycetes</taxon>
        <taxon>Propionibacteriales</taxon>
        <taxon>Nocardioidaceae</taxon>
        <taxon>Nocardioides</taxon>
    </lineage>
</organism>
<dbReference type="RefSeq" id="WP_090850478.1">
    <property type="nucleotide sequence ID" value="NZ_FMZM01000001.1"/>
</dbReference>
<accession>A0A1G6JQQ7</accession>
<dbReference type="AlphaFoldDB" id="A0A1G6JQQ7"/>
<gene>
    <name evidence="1" type="ORF">SAMN05421872_101553</name>
</gene>
<dbReference type="EMBL" id="FMZM01000001">
    <property type="protein sequence ID" value="SDC21027.1"/>
    <property type="molecule type" value="Genomic_DNA"/>
</dbReference>
<sequence length="237" mass="25196">MSIDRPSVERASPPTADGWTSLARGIRVALVGCWLAFAVLVAVVGARPSTFGDLESAVVAGHVDEVQVDGGLETEGEGFATVRVTWREGLFARTTEVLQARPLAAARRDDVVPGFTAVLDSTVGERLRELAPGIKVHEADESTTNGPAGWTLPGWSTWPSVLLVVLTALWVLASPPPWHATRWAWIWLASSGPLGLAAYLLLSGPLPGLGRRLAAPQWLSGGWAFLLAIGLRALLGW</sequence>
<dbReference type="Proteomes" id="UP000199034">
    <property type="component" value="Unassembled WGS sequence"/>
</dbReference>